<dbReference type="InterPro" id="IPR026275">
    <property type="entry name" value="Glyoxalase/dOase/EhpR"/>
</dbReference>
<evidence type="ECO:0000313" key="3">
    <source>
        <dbReference type="Proteomes" id="UP001202943"/>
    </source>
</evidence>
<reference evidence="2" key="2">
    <citation type="submission" date="2023-08" db="EMBL/GenBank/DDBJ databases">
        <title>Isolation, Identification, Denitrification Characteristics of A Highly Efficient Aerobic Denitrifying Bacterial Strain DS2.</title>
        <authorList>
            <person name="Wang H."/>
        </authorList>
    </citation>
    <scope>NUCLEOTIDE SEQUENCE</scope>
    <source>
        <strain evidence="2">DS2</strain>
    </source>
</reference>
<evidence type="ECO:0000259" key="1">
    <source>
        <dbReference type="PROSITE" id="PS51819"/>
    </source>
</evidence>
<dbReference type="EMBL" id="JAMHFX010000181">
    <property type="protein sequence ID" value="MCO1621994.1"/>
    <property type="molecule type" value="Genomic_DNA"/>
</dbReference>
<dbReference type="InterPro" id="IPR004360">
    <property type="entry name" value="Glyas_Fos-R_dOase_dom"/>
</dbReference>
<evidence type="ECO:0000313" key="2">
    <source>
        <dbReference type="EMBL" id="MCO1621994.1"/>
    </source>
</evidence>
<dbReference type="PROSITE" id="PS51819">
    <property type="entry name" value="VOC"/>
    <property type="match status" value="1"/>
</dbReference>
<proteinExistence type="predicted"/>
<dbReference type="Gene3D" id="3.30.720.120">
    <property type="match status" value="1"/>
</dbReference>
<dbReference type="Proteomes" id="UP001202943">
    <property type="component" value="Unassembled WGS sequence"/>
</dbReference>
<organism evidence="2 3">
    <name type="scientific">Pseudomonas putida</name>
    <name type="common">Arthrobacter siderocapsulatus</name>
    <dbReference type="NCBI Taxonomy" id="303"/>
    <lineage>
        <taxon>Bacteria</taxon>
        <taxon>Pseudomonadati</taxon>
        <taxon>Pseudomonadota</taxon>
        <taxon>Gammaproteobacteria</taxon>
        <taxon>Pseudomonadales</taxon>
        <taxon>Pseudomonadaceae</taxon>
        <taxon>Pseudomonas</taxon>
    </lineage>
</organism>
<sequence>MASPNLFLLYVKDPQKSCAFYEKLLERKPQSAFPSYVSFLLDNGTALGLWSTDAKDYKSGGSGHRTEVAFLVETETQVEDLHQKWTAEGVHIEQALHHAVFGLTFVALDPDGHRLRVCMPD</sequence>
<gene>
    <name evidence="2" type="ORF">M8C81_15445</name>
</gene>
<dbReference type="Pfam" id="PF00903">
    <property type="entry name" value="Glyoxalase"/>
    <property type="match status" value="1"/>
</dbReference>
<dbReference type="InterPro" id="IPR037523">
    <property type="entry name" value="VOC_core"/>
</dbReference>
<dbReference type="PIRSF" id="PIRSF039020">
    <property type="entry name" value="EhpR"/>
    <property type="match status" value="1"/>
</dbReference>
<accession>A0AAW5HLE6</accession>
<name>A0AAW5HLE6_PSEPU</name>
<comment type="caution">
    <text evidence="2">The sequence shown here is derived from an EMBL/GenBank/DDBJ whole genome shotgun (WGS) entry which is preliminary data.</text>
</comment>
<reference evidence="2" key="1">
    <citation type="submission" date="2022-05" db="EMBL/GenBank/DDBJ databases">
        <authorList>
            <person name="Yi M."/>
        </authorList>
    </citation>
    <scope>NUCLEOTIDE SEQUENCE</scope>
    <source>
        <strain evidence="2">DS2</strain>
    </source>
</reference>
<feature type="domain" description="VOC" evidence="1">
    <location>
        <begin position="3"/>
        <end position="120"/>
    </location>
</feature>
<protein>
    <submittedName>
        <fullName evidence="2">VOC family protein</fullName>
    </submittedName>
</protein>
<dbReference type="InterPro" id="IPR029068">
    <property type="entry name" value="Glyas_Bleomycin-R_OHBP_Dase"/>
</dbReference>
<dbReference type="RefSeq" id="WP_252460074.1">
    <property type="nucleotide sequence ID" value="NZ_JAMHFX010000181.1"/>
</dbReference>
<dbReference type="SUPFAM" id="SSF54593">
    <property type="entry name" value="Glyoxalase/Bleomycin resistance protein/Dihydroxybiphenyl dioxygenase"/>
    <property type="match status" value="1"/>
</dbReference>
<dbReference type="Gene3D" id="3.30.720.110">
    <property type="match status" value="1"/>
</dbReference>
<dbReference type="AlphaFoldDB" id="A0AAW5HLE6"/>